<dbReference type="SUPFAM" id="SSF51197">
    <property type="entry name" value="Clavaminate synthase-like"/>
    <property type="match status" value="1"/>
</dbReference>
<proteinExistence type="predicted"/>
<comment type="cofactor">
    <cofactor evidence="1">
        <name>Fe(2+)</name>
        <dbReference type="ChEBI" id="CHEBI:29033"/>
    </cofactor>
</comment>
<dbReference type="Proteomes" id="UP001299970">
    <property type="component" value="Unassembled WGS sequence"/>
</dbReference>
<evidence type="ECO:0000313" key="7">
    <source>
        <dbReference type="Proteomes" id="UP001299970"/>
    </source>
</evidence>
<evidence type="ECO:0000259" key="5">
    <source>
        <dbReference type="Pfam" id="PF02668"/>
    </source>
</evidence>
<accession>A0ABS9TRV3</accession>
<sequence>MTVATPGTPAGAVPEDLLGRTGLLPERCADSRAAALVERDGAAILTGRPGDPRDLVLAAADLLGTRLRTVFPVRHKTEEDAGPLPLHSDGANVVVDVHGRAVRLRDPDEDYLLQLCQAPAPSGGYSIVVDGYRLLKRLRTDHPELYAFLTTADVDFFGPSVTARGVPPTPVVRRFVEYTRGGRLIVRASTSAAPAPQEPDAAAHSRMLRSYADVLTTAAAAAPRFRLEAGEILVVDNYRMLHGRDGFRGRRSMHILTVLSSHAW</sequence>
<organism evidence="6 7">
    <name type="scientific">Pseudonocardia alaniniphila</name>
    <dbReference type="NCBI Taxonomy" id="75291"/>
    <lineage>
        <taxon>Bacteria</taxon>
        <taxon>Bacillati</taxon>
        <taxon>Actinomycetota</taxon>
        <taxon>Actinomycetes</taxon>
        <taxon>Pseudonocardiales</taxon>
        <taxon>Pseudonocardiaceae</taxon>
        <taxon>Pseudonocardia</taxon>
    </lineage>
</organism>
<keyword evidence="2" id="KW-0560">Oxidoreductase</keyword>
<dbReference type="InterPro" id="IPR003819">
    <property type="entry name" value="TauD/TfdA-like"/>
</dbReference>
<dbReference type="Pfam" id="PF02668">
    <property type="entry name" value="TauD"/>
    <property type="match status" value="1"/>
</dbReference>
<evidence type="ECO:0000256" key="2">
    <source>
        <dbReference type="ARBA" id="ARBA00023002"/>
    </source>
</evidence>
<dbReference type="InterPro" id="IPR050411">
    <property type="entry name" value="AlphaKG_dependent_hydroxylases"/>
</dbReference>
<dbReference type="PANTHER" id="PTHR10696">
    <property type="entry name" value="GAMMA-BUTYROBETAINE HYDROXYLASE-RELATED"/>
    <property type="match status" value="1"/>
</dbReference>
<gene>
    <name evidence="6" type="ORF">MMF94_36800</name>
</gene>
<keyword evidence="7" id="KW-1185">Reference proteome</keyword>
<dbReference type="EMBL" id="JAKXMK010000041">
    <property type="protein sequence ID" value="MCH6171287.1"/>
    <property type="molecule type" value="Genomic_DNA"/>
</dbReference>
<feature type="domain" description="TauD/TfdA-like" evidence="5">
    <location>
        <begin position="35"/>
        <end position="254"/>
    </location>
</feature>
<comment type="caution">
    <text evidence="6">The sequence shown here is derived from an EMBL/GenBank/DDBJ whole genome shotgun (WGS) entry which is preliminary data.</text>
</comment>
<keyword evidence="4" id="KW-0045">Antibiotic biosynthesis</keyword>
<dbReference type="InterPro" id="IPR042098">
    <property type="entry name" value="TauD-like_sf"/>
</dbReference>
<keyword evidence="6" id="KW-0223">Dioxygenase</keyword>
<evidence type="ECO:0000256" key="3">
    <source>
        <dbReference type="ARBA" id="ARBA00023004"/>
    </source>
</evidence>
<dbReference type="GO" id="GO:0051213">
    <property type="term" value="F:dioxygenase activity"/>
    <property type="evidence" value="ECO:0007669"/>
    <property type="project" value="UniProtKB-KW"/>
</dbReference>
<evidence type="ECO:0000256" key="4">
    <source>
        <dbReference type="ARBA" id="ARBA00023194"/>
    </source>
</evidence>
<name>A0ABS9TRV3_9PSEU</name>
<keyword evidence="3" id="KW-0408">Iron</keyword>
<dbReference type="Gene3D" id="3.60.130.10">
    <property type="entry name" value="Clavaminate synthase-like"/>
    <property type="match status" value="1"/>
</dbReference>
<evidence type="ECO:0000256" key="1">
    <source>
        <dbReference type="ARBA" id="ARBA00001954"/>
    </source>
</evidence>
<dbReference type="RefSeq" id="WP_241042093.1">
    <property type="nucleotide sequence ID" value="NZ_BAAAJF010000010.1"/>
</dbReference>
<dbReference type="PANTHER" id="PTHR10696:SF56">
    <property type="entry name" value="TAUD_TFDA-LIKE DOMAIN-CONTAINING PROTEIN"/>
    <property type="match status" value="1"/>
</dbReference>
<protein>
    <submittedName>
        <fullName evidence="6">TauD/TfdA family dioxygenase</fullName>
    </submittedName>
</protein>
<reference evidence="6 7" key="1">
    <citation type="submission" date="2022-03" db="EMBL/GenBank/DDBJ databases">
        <title>Pseudonocardia alaer sp. nov., a novel actinomycete isolated from reed forest soil.</title>
        <authorList>
            <person name="Wang L."/>
        </authorList>
    </citation>
    <scope>NUCLEOTIDE SEQUENCE [LARGE SCALE GENOMIC DNA]</scope>
    <source>
        <strain evidence="6 7">Y-16303</strain>
    </source>
</reference>
<evidence type="ECO:0000313" key="6">
    <source>
        <dbReference type="EMBL" id="MCH6171287.1"/>
    </source>
</evidence>